<sequence>MTDTSASLGPLELSNGSWVVGDSGKDHWVQFRRDGLYQHEPGSEGQPIPWSRIMLGMNLTMGGKYPARGSNGFGGLLGGLPGPWRGHGSGYLHMTLRHPYENWIARFDRHPRHYPGAHLVFLQLLTTQVIDAGQAHLLGDPEWLGRVVARLAPQRPRGWRGMREAVTRAVEAEA</sequence>
<evidence type="ECO:0000313" key="1">
    <source>
        <dbReference type="EMBL" id="GHA60359.1"/>
    </source>
</evidence>
<dbReference type="RefSeq" id="WP_229917710.1">
    <property type="nucleotide sequence ID" value="NZ_BMVN01000043.1"/>
</dbReference>
<gene>
    <name evidence="1" type="ORF">GCM10010345_75720</name>
</gene>
<dbReference type="Proteomes" id="UP000653644">
    <property type="component" value="Unassembled WGS sequence"/>
</dbReference>
<name>A0ABQ3DC30_9ACTN</name>
<comment type="caution">
    <text evidence="1">The sequence shown here is derived from an EMBL/GenBank/DDBJ whole genome shotgun (WGS) entry which is preliminary data.</text>
</comment>
<protein>
    <submittedName>
        <fullName evidence="1">Uncharacterized protein</fullName>
    </submittedName>
</protein>
<accession>A0ABQ3DC30</accession>
<proteinExistence type="predicted"/>
<keyword evidence="2" id="KW-1185">Reference proteome</keyword>
<organism evidence="1 2">
    <name type="scientific">Streptomyces canarius</name>
    <dbReference type="NCBI Taxonomy" id="285453"/>
    <lineage>
        <taxon>Bacteria</taxon>
        <taxon>Bacillati</taxon>
        <taxon>Actinomycetota</taxon>
        <taxon>Actinomycetes</taxon>
        <taxon>Kitasatosporales</taxon>
        <taxon>Streptomycetaceae</taxon>
        <taxon>Streptomyces</taxon>
    </lineage>
</organism>
<evidence type="ECO:0000313" key="2">
    <source>
        <dbReference type="Proteomes" id="UP000653644"/>
    </source>
</evidence>
<reference evidence="2" key="1">
    <citation type="journal article" date="2019" name="Int. J. Syst. Evol. Microbiol.">
        <title>The Global Catalogue of Microorganisms (GCM) 10K type strain sequencing project: providing services to taxonomists for standard genome sequencing and annotation.</title>
        <authorList>
            <consortium name="The Broad Institute Genomics Platform"/>
            <consortium name="The Broad Institute Genome Sequencing Center for Infectious Disease"/>
            <person name="Wu L."/>
            <person name="Ma J."/>
        </authorList>
    </citation>
    <scope>NUCLEOTIDE SEQUENCE [LARGE SCALE GENOMIC DNA]</scope>
    <source>
        <strain evidence="2">JCM 4733</strain>
    </source>
</reference>
<dbReference type="EMBL" id="BMVN01000043">
    <property type="protein sequence ID" value="GHA60359.1"/>
    <property type="molecule type" value="Genomic_DNA"/>
</dbReference>